<reference evidence="8" key="1">
    <citation type="journal article" date="2019" name="Int. J. Syst. Evol. Microbiol.">
        <title>The Global Catalogue of Microorganisms (GCM) 10K type strain sequencing project: providing services to taxonomists for standard genome sequencing and annotation.</title>
        <authorList>
            <consortium name="The Broad Institute Genomics Platform"/>
            <consortium name="The Broad Institute Genome Sequencing Center for Infectious Disease"/>
            <person name="Wu L."/>
            <person name="Ma J."/>
        </authorList>
    </citation>
    <scope>NUCLEOTIDE SEQUENCE [LARGE SCALE GENOMIC DNA]</scope>
    <source>
        <strain evidence="8">CECT 8472</strain>
    </source>
</reference>
<evidence type="ECO:0000313" key="8">
    <source>
        <dbReference type="Proteomes" id="UP001595799"/>
    </source>
</evidence>
<feature type="transmembrane region" description="Helical" evidence="6">
    <location>
        <begin position="67"/>
        <end position="85"/>
    </location>
</feature>
<keyword evidence="4 6" id="KW-1133">Transmembrane helix</keyword>
<dbReference type="PANTHER" id="PTHR12608:SF1">
    <property type="entry name" value="TRANSMEMBRANE PROTEIN 165"/>
    <property type="match status" value="1"/>
</dbReference>
<keyword evidence="3 6" id="KW-0812">Transmembrane</keyword>
<organism evidence="7 8">
    <name type="scientific">Fodinicurvata halophila</name>
    <dbReference type="NCBI Taxonomy" id="1419723"/>
    <lineage>
        <taxon>Bacteria</taxon>
        <taxon>Pseudomonadati</taxon>
        <taxon>Pseudomonadota</taxon>
        <taxon>Alphaproteobacteria</taxon>
        <taxon>Rhodospirillales</taxon>
        <taxon>Rhodovibrionaceae</taxon>
        <taxon>Fodinicurvata</taxon>
    </lineage>
</organism>
<dbReference type="InterPro" id="IPR001727">
    <property type="entry name" value="GDT1-like"/>
</dbReference>
<evidence type="ECO:0000256" key="5">
    <source>
        <dbReference type="ARBA" id="ARBA00023136"/>
    </source>
</evidence>
<proteinExistence type="inferred from homology"/>
<dbReference type="PANTHER" id="PTHR12608">
    <property type="entry name" value="TRANSMEMBRANE PROTEIN HTP-1 RELATED"/>
    <property type="match status" value="1"/>
</dbReference>
<feature type="transmembrane region" description="Helical" evidence="6">
    <location>
        <begin position="38"/>
        <end position="60"/>
    </location>
</feature>
<dbReference type="RefSeq" id="WP_382421146.1">
    <property type="nucleotide sequence ID" value="NZ_JBHSCW010000002.1"/>
</dbReference>
<dbReference type="Proteomes" id="UP001595799">
    <property type="component" value="Unassembled WGS sequence"/>
</dbReference>
<evidence type="ECO:0000313" key="7">
    <source>
        <dbReference type="EMBL" id="MFC4350807.1"/>
    </source>
</evidence>
<feature type="transmembrane region" description="Helical" evidence="6">
    <location>
        <begin position="134"/>
        <end position="155"/>
    </location>
</feature>
<evidence type="ECO:0000256" key="4">
    <source>
        <dbReference type="ARBA" id="ARBA00022989"/>
    </source>
</evidence>
<comment type="caution">
    <text evidence="7">The sequence shown here is derived from an EMBL/GenBank/DDBJ whole genome shotgun (WGS) entry which is preliminary data.</text>
</comment>
<comment type="caution">
    <text evidence="6">Lacks conserved residue(s) required for the propagation of feature annotation.</text>
</comment>
<sequence>MEAFLVSTLAVAVAEIGDKTQLLTFVLATRYRAPAHIVAGILLATLANHALAGTFGVLMAEYLPDGFLHWLLAGSFLAMAVWSLIPDSLDETGNGQANGRRNAFWAALCTFFLAEMADKTQVATIALGAQFQNLTAVVVGSTLGMMAANVPVIYLGCATGGRIDLRWVRALAAALFTGLGLWAAISAL</sequence>
<comment type="subcellular location">
    <subcellularLocation>
        <location evidence="1 6">Membrane</location>
        <topology evidence="1 6">Multi-pass membrane protein</topology>
    </subcellularLocation>
</comment>
<feature type="transmembrane region" description="Helical" evidence="6">
    <location>
        <begin position="167"/>
        <end position="185"/>
    </location>
</feature>
<evidence type="ECO:0000256" key="1">
    <source>
        <dbReference type="ARBA" id="ARBA00004141"/>
    </source>
</evidence>
<evidence type="ECO:0000256" key="2">
    <source>
        <dbReference type="ARBA" id="ARBA00009190"/>
    </source>
</evidence>
<evidence type="ECO:0000256" key="3">
    <source>
        <dbReference type="ARBA" id="ARBA00022692"/>
    </source>
</evidence>
<evidence type="ECO:0000256" key="6">
    <source>
        <dbReference type="RuleBase" id="RU365102"/>
    </source>
</evidence>
<dbReference type="Pfam" id="PF01169">
    <property type="entry name" value="GDT1"/>
    <property type="match status" value="2"/>
</dbReference>
<keyword evidence="5 6" id="KW-0472">Membrane</keyword>
<gene>
    <name evidence="7" type="ORF">ACFOW6_04535</name>
</gene>
<accession>A0ABV8UI03</accession>
<comment type="similarity">
    <text evidence="2 6">Belongs to the GDT1 family.</text>
</comment>
<protein>
    <recommendedName>
        <fullName evidence="6">GDT1 family protein</fullName>
    </recommendedName>
</protein>
<name>A0ABV8UI03_9PROT</name>
<dbReference type="EMBL" id="JBHSCW010000002">
    <property type="protein sequence ID" value="MFC4350807.1"/>
    <property type="molecule type" value="Genomic_DNA"/>
</dbReference>
<keyword evidence="8" id="KW-1185">Reference proteome</keyword>